<dbReference type="InterPro" id="IPR001048">
    <property type="entry name" value="Asp/Glu/Uridylate_kinase"/>
</dbReference>
<evidence type="ECO:0000256" key="2">
    <source>
        <dbReference type="ARBA" id="ARBA00013065"/>
    </source>
</evidence>
<dbReference type="EMBL" id="JACOOH010000001">
    <property type="protein sequence ID" value="MBC5619737.1"/>
    <property type="molecule type" value="Genomic_DNA"/>
</dbReference>
<dbReference type="SUPFAM" id="SSF53633">
    <property type="entry name" value="Carbamate kinase-like"/>
    <property type="match status" value="1"/>
</dbReference>
<dbReference type="EC" id="2.7.2.8" evidence="2"/>
<keyword evidence="7" id="KW-0547">Nucleotide-binding</keyword>
<keyword evidence="9" id="KW-0067">ATP-binding</keyword>
<evidence type="ECO:0000256" key="5">
    <source>
        <dbReference type="ARBA" id="ARBA00022605"/>
    </source>
</evidence>
<organism evidence="14 15">
    <name type="scientific">Butyricimonas hominis</name>
    <dbReference type="NCBI Taxonomy" id="2763032"/>
    <lineage>
        <taxon>Bacteria</taxon>
        <taxon>Pseudomonadati</taxon>
        <taxon>Bacteroidota</taxon>
        <taxon>Bacteroidia</taxon>
        <taxon>Bacteroidales</taxon>
        <taxon>Odoribacteraceae</taxon>
        <taxon>Butyricimonas</taxon>
    </lineage>
</organism>
<dbReference type="InterPro" id="IPR036393">
    <property type="entry name" value="AceGlu_kinase-like_sf"/>
</dbReference>
<keyword evidence="8 14" id="KW-0418">Kinase</keyword>
<comment type="catalytic activity">
    <reaction evidence="12">
        <text>N-acetyl-L-glutamate + ATP = N-acetyl-L-glutamyl 5-phosphate + ADP</text>
        <dbReference type="Rhea" id="RHEA:14629"/>
        <dbReference type="ChEBI" id="CHEBI:30616"/>
        <dbReference type="ChEBI" id="CHEBI:44337"/>
        <dbReference type="ChEBI" id="CHEBI:57936"/>
        <dbReference type="ChEBI" id="CHEBI:456216"/>
        <dbReference type="EC" id="2.7.2.8"/>
    </reaction>
</comment>
<dbReference type="RefSeq" id="WP_186974643.1">
    <property type="nucleotide sequence ID" value="NZ_JACOOH010000001.1"/>
</dbReference>
<dbReference type="PIRSF" id="PIRSF000728">
    <property type="entry name" value="NAGK"/>
    <property type="match status" value="1"/>
</dbReference>
<evidence type="ECO:0000256" key="11">
    <source>
        <dbReference type="ARBA" id="ARBA00030639"/>
    </source>
</evidence>
<dbReference type="Pfam" id="PF00696">
    <property type="entry name" value="AA_kinase"/>
    <property type="match status" value="1"/>
</dbReference>
<keyword evidence="15" id="KW-1185">Reference proteome</keyword>
<dbReference type="Gene3D" id="3.40.1160.10">
    <property type="entry name" value="Acetylglutamate kinase-like"/>
    <property type="match status" value="1"/>
</dbReference>
<keyword evidence="4" id="KW-0055">Arginine biosynthesis</keyword>
<dbReference type="NCBIfam" id="TIGR00761">
    <property type="entry name" value="argB"/>
    <property type="match status" value="1"/>
</dbReference>
<evidence type="ECO:0000313" key="14">
    <source>
        <dbReference type="EMBL" id="MBC5619737.1"/>
    </source>
</evidence>
<name>A0ABR7CW39_9BACT</name>
<dbReference type="CDD" id="cd04238">
    <property type="entry name" value="AAK_NAGK-like"/>
    <property type="match status" value="1"/>
</dbReference>
<accession>A0ABR7CW39</accession>
<comment type="pathway">
    <text evidence="1">Amino-acid biosynthesis; L-arginine biosynthesis; N(2)-acetyl-L-ornithine from L-glutamate: step 2/4.</text>
</comment>
<evidence type="ECO:0000256" key="7">
    <source>
        <dbReference type="ARBA" id="ARBA00022741"/>
    </source>
</evidence>
<gene>
    <name evidence="14" type="primary">argB</name>
    <name evidence="14" type="ORF">H8S64_01350</name>
</gene>
<sequence length="258" mass="28182">MRYKVIKVGGALLEDEGRLELLCRKLAKIEPPFMIVHGGGIFAGQLAERLGIPCRMIDGRRVTDDEMLRVTVMAYAGWVNKILVARLQTLGVNACGLSGCDMNLVGAKQRVQEGVEWGHVGDVVHVNSTVLELLFQSGIVPVLSPITCDGQGGLLNSNADGIVSAVAKALSSRVEVELIYCFNKRGVLRDMEDENSVIPRLTPVMYDKLRQEGRIYAGMIPKLEYSFVAIHAGVQSVRLVHPDELDNPEAGTRITGEE</sequence>
<evidence type="ECO:0000256" key="12">
    <source>
        <dbReference type="ARBA" id="ARBA00048141"/>
    </source>
</evidence>
<evidence type="ECO:0000256" key="3">
    <source>
        <dbReference type="ARBA" id="ARBA00021197"/>
    </source>
</evidence>
<dbReference type="GO" id="GO:0003991">
    <property type="term" value="F:acetylglutamate kinase activity"/>
    <property type="evidence" value="ECO:0007669"/>
    <property type="project" value="UniProtKB-EC"/>
</dbReference>
<dbReference type="InterPro" id="IPR004662">
    <property type="entry name" value="AcgluKinase_fam"/>
</dbReference>
<evidence type="ECO:0000256" key="8">
    <source>
        <dbReference type="ARBA" id="ARBA00022777"/>
    </source>
</evidence>
<keyword evidence="6 14" id="KW-0808">Transferase</keyword>
<evidence type="ECO:0000256" key="1">
    <source>
        <dbReference type="ARBA" id="ARBA00004828"/>
    </source>
</evidence>
<protein>
    <recommendedName>
        <fullName evidence="3">Acetylglutamate kinase</fullName>
        <ecNumber evidence="2">2.7.2.8</ecNumber>
    </recommendedName>
    <alternativeName>
        <fullName evidence="10">N-acetyl-L-glutamate 5-phosphotransferase</fullName>
    </alternativeName>
    <alternativeName>
        <fullName evidence="11">NAG kinase</fullName>
    </alternativeName>
</protein>
<dbReference type="PANTHER" id="PTHR23342">
    <property type="entry name" value="N-ACETYLGLUTAMATE SYNTHASE"/>
    <property type="match status" value="1"/>
</dbReference>
<keyword evidence="5" id="KW-0028">Amino-acid biosynthesis</keyword>
<evidence type="ECO:0000256" key="6">
    <source>
        <dbReference type="ARBA" id="ARBA00022679"/>
    </source>
</evidence>
<comment type="caution">
    <text evidence="14">The sequence shown here is derived from an EMBL/GenBank/DDBJ whole genome shotgun (WGS) entry which is preliminary data.</text>
</comment>
<dbReference type="Proteomes" id="UP000646484">
    <property type="component" value="Unassembled WGS sequence"/>
</dbReference>
<evidence type="ECO:0000256" key="10">
    <source>
        <dbReference type="ARBA" id="ARBA00030178"/>
    </source>
</evidence>
<evidence type="ECO:0000256" key="9">
    <source>
        <dbReference type="ARBA" id="ARBA00022840"/>
    </source>
</evidence>
<feature type="domain" description="Aspartate/glutamate/uridylate kinase" evidence="13">
    <location>
        <begin position="4"/>
        <end position="240"/>
    </location>
</feature>
<dbReference type="PANTHER" id="PTHR23342:SF0">
    <property type="entry name" value="N-ACETYLGLUTAMATE SYNTHASE, MITOCHONDRIAL"/>
    <property type="match status" value="1"/>
</dbReference>
<reference evidence="14 15" key="1">
    <citation type="submission" date="2020-08" db="EMBL/GenBank/DDBJ databases">
        <title>Genome public.</title>
        <authorList>
            <person name="Liu C."/>
            <person name="Sun Q."/>
        </authorList>
    </citation>
    <scope>NUCLEOTIDE SEQUENCE [LARGE SCALE GENOMIC DNA]</scope>
    <source>
        <strain evidence="14 15">NSJ-56</strain>
    </source>
</reference>
<proteinExistence type="predicted"/>
<evidence type="ECO:0000313" key="15">
    <source>
        <dbReference type="Proteomes" id="UP000646484"/>
    </source>
</evidence>
<evidence type="ECO:0000259" key="13">
    <source>
        <dbReference type="Pfam" id="PF00696"/>
    </source>
</evidence>
<evidence type="ECO:0000256" key="4">
    <source>
        <dbReference type="ARBA" id="ARBA00022571"/>
    </source>
</evidence>